<dbReference type="AlphaFoldDB" id="A0A5B7GCX6"/>
<name>A0A5B7GCX6_PORTR</name>
<organism evidence="2 3">
    <name type="scientific">Portunus trituberculatus</name>
    <name type="common">Swimming crab</name>
    <name type="synonym">Neptunus trituberculatus</name>
    <dbReference type="NCBI Taxonomy" id="210409"/>
    <lineage>
        <taxon>Eukaryota</taxon>
        <taxon>Metazoa</taxon>
        <taxon>Ecdysozoa</taxon>
        <taxon>Arthropoda</taxon>
        <taxon>Crustacea</taxon>
        <taxon>Multicrustacea</taxon>
        <taxon>Malacostraca</taxon>
        <taxon>Eumalacostraca</taxon>
        <taxon>Eucarida</taxon>
        <taxon>Decapoda</taxon>
        <taxon>Pleocyemata</taxon>
        <taxon>Brachyura</taxon>
        <taxon>Eubrachyura</taxon>
        <taxon>Portunoidea</taxon>
        <taxon>Portunidae</taxon>
        <taxon>Portuninae</taxon>
        <taxon>Portunus</taxon>
    </lineage>
</organism>
<feature type="transmembrane region" description="Helical" evidence="1">
    <location>
        <begin position="26"/>
        <end position="50"/>
    </location>
</feature>
<sequence length="142" mass="15876">MEQAGQVNHRDTETATFHRRRGFHRCLFPVFVTLVSVLTVWTFCESVLLLCLSTMGLVSAKVSGGVFGFLLLFLVSAAAGRVFPNLGFYMVTCGGVFFLLYGQNLWLEVWGAVADADIAMDMLFVYFVLKVTLTLLTIHWPK</sequence>
<dbReference type="Proteomes" id="UP000324222">
    <property type="component" value="Unassembled WGS sequence"/>
</dbReference>
<protein>
    <submittedName>
        <fullName evidence="2">Uncharacterized protein</fullName>
    </submittedName>
</protein>
<gene>
    <name evidence="2" type="ORF">E2C01_050748</name>
</gene>
<feature type="transmembrane region" description="Helical" evidence="1">
    <location>
        <begin position="118"/>
        <end position="138"/>
    </location>
</feature>
<keyword evidence="1" id="KW-1133">Transmembrane helix</keyword>
<feature type="transmembrane region" description="Helical" evidence="1">
    <location>
        <begin position="62"/>
        <end position="79"/>
    </location>
</feature>
<accession>A0A5B7GCX6</accession>
<evidence type="ECO:0000313" key="3">
    <source>
        <dbReference type="Proteomes" id="UP000324222"/>
    </source>
</evidence>
<keyword evidence="3" id="KW-1185">Reference proteome</keyword>
<reference evidence="2 3" key="1">
    <citation type="submission" date="2019-05" db="EMBL/GenBank/DDBJ databases">
        <title>Another draft genome of Portunus trituberculatus and its Hox gene families provides insights of decapod evolution.</title>
        <authorList>
            <person name="Jeong J.-H."/>
            <person name="Song I."/>
            <person name="Kim S."/>
            <person name="Choi T."/>
            <person name="Kim D."/>
            <person name="Ryu S."/>
            <person name="Kim W."/>
        </authorList>
    </citation>
    <scope>NUCLEOTIDE SEQUENCE [LARGE SCALE GENOMIC DNA]</scope>
    <source>
        <tissue evidence="2">Muscle</tissue>
    </source>
</reference>
<dbReference type="EMBL" id="VSRR010014243">
    <property type="protein sequence ID" value="MPC56782.1"/>
    <property type="molecule type" value="Genomic_DNA"/>
</dbReference>
<keyword evidence="1" id="KW-0812">Transmembrane</keyword>
<keyword evidence="1" id="KW-0472">Membrane</keyword>
<proteinExistence type="predicted"/>
<evidence type="ECO:0000256" key="1">
    <source>
        <dbReference type="SAM" id="Phobius"/>
    </source>
</evidence>
<feature type="transmembrane region" description="Helical" evidence="1">
    <location>
        <begin position="86"/>
        <end position="106"/>
    </location>
</feature>
<evidence type="ECO:0000313" key="2">
    <source>
        <dbReference type="EMBL" id="MPC56782.1"/>
    </source>
</evidence>
<comment type="caution">
    <text evidence="2">The sequence shown here is derived from an EMBL/GenBank/DDBJ whole genome shotgun (WGS) entry which is preliminary data.</text>
</comment>